<dbReference type="InParanoid" id="K3ZK94"/>
<accession>K3ZK94</accession>
<feature type="compositionally biased region" description="Polar residues" evidence="1">
    <location>
        <begin position="11"/>
        <end position="26"/>
    </location>
</feature>
<dbReference type="AlphaFoldDB" id="K3ZK94"/>
<dbReference type="Gramene" id="KQK94436">
    <property type="protein sequence ID" value="KQK94436"/>
    <property type="gene ID" value="SETIT_027000mg"/>
</dbReference>
<feature type="region of interest" description="Disordered" evidence="1">
    <location>
        <begin position="113"/>
        <end position="133"/>
    </location>
</feature>
<reference evidence="3" key="1">
    <citation type="journal article" date="2012" name="Nat. Biotechnol.">
        <title>Reference genome sequence of the model plant Setaria.</title>
        <authorList>
            <person name="Bennetzen J.L."/>
            <person name="Schmutz J."/>
            <person name="Wang H."/>
            <person name="Percifield R."/>
            <person name="Hawkins J."/>
            <person name="Pontaroli A.C."/>
            <person name="Estep M."/>
            <person name="Feng L."/>
            <person name="Vaughn J.N."/>
            <person name="Grimwood J."/>
            <person name="Jenkins J."/>
            <person name="Barry K."/>
            <person name="Lindquist E."/>
            <person name="Hellsten U."/>
            <person name="Deshpande S."/>
            <person name="Wang X."/>
            <person name="Wu X."/>
            <person name="Mitros T."/>
            <person name="Triplett J."/>
            <person name="Yang X."/>
            <person name="Ye C.Y."/>
            <person name="Mauro-Herrera M."/>
            <person name="Wang L."/>
            <person name="Li P."/>
            <person name="Sharma M."/>
            <person name="Sharma R."/>
            <person name="Ronald P.C."/>
            <person name="Panaud O."/>
            <person name="Kellogg E.A."/>
            <person name="Brutnell T.P."/>
            <person name="Doust A.N."/>
            <person name="Tuskan G.A."/>
            <person name="Rokhsar D."/>
            <person name="Devos K.M."/>
        </authorList>
    </citation>
    <scope>NUCLEOTIDE SEQUENCE [LARGE SCALE GENOMIC DNA]</scope>
    <source>
        <strain evidence="3">cv. Yugu1</strain>
    </source>
</reference>
<keyword evidence="3" id="KW-1185">Reference proteome</keyword>
<protein>
    <submittedName>
        <fullName evidence="2">Uncharacterized protein</fullName>
    </submittedName>
</protein>
<feature type="compositionally biased region" description="Basic residues" evidence="1">
    <location>
        <begin position="74"/>
        <end position="84"/>
    </location>
</feature>
<organism evidence="2 3">
    <name type="scientific">Setaria italica</name>
    <name type="common">Foxtail millet</name>
    <name type="synonym">Panicum italicum</name>
    <dbReference type="NCBI Taxonomy" id="4555"/>
    <lineage>
        <taxon>Eukaryota</taxon>
        <taxon>Viridiplantae</taxon>
        <taxon>Streptophyta</taxon>
        <taxon>Embryophyta</taxon>
        <taxon>Tracheophyta</taxon>
        <taxon>Spermatophyta</taxon>
        <taxon>Magnoliopsida</taxon>
        <taxon>Liliopsida</taxon>
        <taxon>Poales</taxon>
        <taxon>Poaceae</taxon>
        <taxon>PACMAD clade</taxon>
        <taxon>Panicoideae</taxon>
        <taxon>Panicodae</taxon>
        <taxon>Paniceae</taxon>
        <taxon>Cenchrinae</taxon>
        <taxon>Setaria</taxon>
    </lineage>
</organism>
<feature type="compositionally biased region" description="Pro residues" evidence="1">
    <location>
        <begin position="122"/>
        <end position="133"/>
    </location>
</feature>
<evidence type="ECO:0000313" key="3">
    <source>
        <dbReference type="Proteomes" id="UP000004995"/>
    </source>
</evidence>
<dbReference type="Proteomes" id="UP000004995">
    <property type="component" value="Unassembled WGS sequence"/>
</dbReference>
<evidence type="ECO:0000256" key="1">
    <source>
        <dbReference type="SAM" id="MobiDB-lite"/>
    </source>
</evidence>
<proteinExistence type="predicted"/>
<reference evidence="2" key="2">
    <citation type="submission" date="2018-08" db="UniProtKB">
        <authorList>
            <consortium name="EnsemblPlants"/>
        </authorList>
    </citation>
    <scope>IDENTIFICATION</scope>
    <source>
        <strain evidence="2">Yugu1</strain>
    </source>
</reference>
<dbReference type="EMBL" id="AGNK02004873">
    <property type="status" value="NOT_ANNOTATED_CDS"/>
    <property type="molecule type" value="Genomic_DNA"/>
</dbReference>
<feature type="region of interest" description="Disordered" evidence="1">
    <location>
        <begin position="11"/>
        <end position="98"/>
    </location>
</feature>
<dbReference type="EnsemblPlants" id="KQK94436">
    <property type="protein sequence ID" value="KQK94436"/>
    <property type="gene ID" value="SETIT_027000mg"/>
</dbReference>
<name>K3ZK94_SETIT</name>
<evidence type="ECO:0000313" key="2">
    <source>
        <dbReference type="EnsemblPlants" id="KQK94436"/>
    </source>
</evidence>
<sequence length="133" mass="14275">MKTCPPPVIFFTSTAPQGDQSGTHPGNQVGAHNRLNTGDGNHRRGLSVELVTDQHLRESPATGDHSGHGPKQCHLAHRNCRRRSTVAPPTGEGRDTGTCRDIQQEGAEVMSSCRGAHLSSTTPPPWPPSMGRR</sequence>
<dbReference type="HOGENOM" id="CLU_1910293_0_0_1"/>